<protein>
    <recommendedName>
        <fullName evidence="3">DUF4238 domain-containing protein</fullName>
    </recommendedName>
</protein>
<dbReference type="AlphaFoldDB" id="A0A1H0A576"/>
<dbReference type="Proteomes" id="UP000199682">
    <property type="component" value="Unassembled WGS sequence"/>
</dbReference>
<dbReference type="InterPro" id="IPR025332">
    <property type="entry name" value="DUF4238"/>
</dbReference>
<dbReference type="RefSeq" id="WP_090015490.1">
    <property type="nucleotide sequence ID" value="NZ_FNET01000043.1"/>
</dbReference>
<dbReference type="EMBL" id="FNET01000043">
    <property type="protein sequence ID" value="SDN27886.1"/>
    <property type="molecule type" value="Genomic_DNA"/>
</dbReference>
<sequence length="322" mass="36217">MSAPKKHHYVPQFLLQLFADDRGRLLIHRTDRVASYPSNVRDVGHTNLGHSLYWPSREPDHVTLEQGMSGIEGAAAEVIKTLRSTTTRTVTESQREVLGFLISLQWARSRFLLTTVRRSVTGDVPVDDSNRSAGLLPILMNVLSPWWARARDEFNLKERSSYVVDWLQHGPWTWRLYRPTSAKLVIADNLVCMWGVADGETSDMPTAWTHHGVALGFGNCARITMPLAPDLGLIIARDPYRNRRLSASDFNRATVFNSREFVALHPDGLADDPLRRALDDDIQTQRWILPIIWGATLSAADKDAHEFAALPDPFDPFDGVDG</sequence>
<accession>A0A1H0A576</accession>
<gene>
    <name evidence="1" type="ORF">SAMN04488074_14317</name>
</gene>
<reference evidence="2" key="1">
    <citation type="submission" date="2016-10" db="EMBL/GenBank/DDBJ databases">
        <authorList>
            <person name="Varghese N."/>
            <person name="Submissions S."/>
        </authorList>
    </citation>
    <scope>NUCLEOTIDE SEQUENCE [LARGE SCALE GENOMIC DNA]</scope>
    <source>
        <strain evidence="2">DSM 44796</strain>
    </source>
</reference>
<evidence type="ECO:0000313" key="2">
    <source>
        <dbReference type="Proteomes" id="UP000199682"/>
    </source>
</evidence>
<name>A0A1H0A576_9PSEU</name>
<evidence type="ECO:0008006" key="3">
    <source>
        <dbReference type="Google" id="ProtNLM"/>
    </source>
</evidence>
<organism evidence="1 2">
    <name type="scientific">Lentzea albidocapillata subsp. violacea</name>
    <dbReference type="NCBI Taxonomy" id="128104"/>
    <lineage>
        <taxon>Bacteria</taxon>
        <taxon>Bacillati</taxon>
        <taxon>Actinomycetota</taxon>
        <taxon>Actinomycetes</taxon>
        <taxon>Pseudonocardiales</taxon>
        <taxon>Pseudonocardiaceae</taxon>
        <taxon>Lentzea</taxon>
    </lineage>
</organism>
<evidence type="ECO:0000313" key="1">
    <source>
        <dbReference type="EMBL" id="SDN27886.1"/>
    </source>
</evidence>
<proteinExistence type="predicted"/>
<dbReference type="Pfam" id="PF14022">
    <property type="entry name" value="DUF4238"/>
    <property type="match status" value="1"/>
</dbReference>